<evidence type="ECO:0000313" key="2">
    <source>
        <dbReference type="EMBL" id="GEQ98755.1"/>
    </source>
</evidence>
<sequence>MACHLLSVKAALDPKPSPREADTPFSAEQSPWPASTRIITSIRTITIPAP</sequence>
<reference evidence="2 3" key="1">
    <citation type="submission" date="2019-09" db="EMBL/GenBank/DDBJ databases">
        <title>NBRP : Genome information of microbial organism related human and environment.</title>
        <authorList>
            <person name="Hattori M."/>
            <person name="Oshima K."/>
            <person name="Inaba H."/>
            <person name="Suda W."/>
            <person name="Sakamoto M."/>
            <person name="Iino T."/>
            <person name="Kitahara M."/>
            <person name="Oshida Y."/>
            <person name="Iida T."/>
            <person name="Kudo T."/>
            <person name="Itoh T."/>
            <person name="Ohkuma M."/>
        </authorList>
    </citation>
    <scope>NUCLEOTIDE SEQUENCE [LARGE SCALE GENOMIC DNA]</scope>
    <source>
        <strain evidence="2 3">Hi-2</strain>
    </source>
</reference>
<organism evidence="2 3">
    <name type="scientific">Iodidimonas gelatinilytica</name>
    <dbReference type="NCBI Taxonomy" id="1236966"/>
    <lineage>
        <taxon>Bacteria</taxon>
        <taxon>Pseudomonadati</taxon>
        <taxon>Pseudomonadota</taxon>
        <taxon>Alphaproteobacteria</taxon>
        <taxon>Iodidimonadales</taxon>
        <taxon>Iodidimonadaceae</taxon>
        <taxon>Iodidimonas</taxon>
    </lineage>
</organism>
<name>A0A5A7MV23_9PROT</name>
<comment type="caution">
    <text evidence="2">The sequence shown here is derived from an EMBL/GenBank/DDBJ whole genome shotgun (WGS) entry which is preliminary data.</text>
</comment>
<gene>
    <name evidence="2" type="ORF">JCM17844_23920</name>
</gene>
<dbReference type="AlphaFoldDB" id="A0A5A7MV23"/>
<evidence type="ECO:0000256" key="1">
    <source>
        <dbReference type="SAM" id="MobiDB-lite"/>
    </source>
</evidence>
<dbReference type="Proteomes" id="UP000322084">
    <property type="component" value="Unassembled WGS sequence"/>
</dbReference>
<feature type="region of interest" description="Disordered" evidence="1">
    <location>
        <begin position="13"/>
        <end position="32"/>
    </location>
</feature>
<dbReference type="EMBL" id="BKCL01000009">
    <property type="protein sequence ID" value="GEQ98755.1"/>
    <property type="molecule type" value="Genomic_DNA"/>
</dbReference>
<evidence type="ECO:0000313" key="3">
    <source>
        <dbReference type="Proteomes" id="UP000322084"/>
    </source>
</evidence>
<accession>A0A5A7MV23</accession>
<proteinExistence type="predicted"/>
<protein>
    <submittedName>
        <fullName evidence="2">Uncharacterized protein</fullName>
    </submittedName>
</protein>